<dbReference type="InterPro" id="IPR013445">
    <property type="entry name" value="CDP_4_6_deHydtase"/>
</dbReference>
<dbReference type="Pfam" id="PF16363">
    <property type="entry name" value="GDP_Man_Dehyd"/>
    <property type="match status" value="1"/>
</dbReference>
<comment type="caution">
    <text evidence="2">The sequence shown here is derived from an EMBL/GenBank/DDBJ whole genome shotgun (WGS) entry which is preliminary data.</text>
</comment>
<dbReference type="OrthoDB" id="9779041at2"/>
<dbReference type="EMBL" id="LYPA01000054">
    <property type="protein sequence ID" value="OBR65726.1"/>
    <property type="molecule type" value="Genomic_DNA"/>
</dbReference>
<name>A0A1A5YJD4_9BACL</name>
<dbReference type="InterPro" id="IPR036291">
    <property type="entry name" value="NAD(P)-bd_dom_sf"/>
</dbReference>
<dbReference type="PANTHER" id="PTHR43000">
    <property type="entry name" value="DTDP-D-GLUCOSE 4,6-DEHYDRATASE-RELATED"/>
    <property type="match status" value="1"/>
</dbReference>
<protein>
    <submittedName>
        <fullName evidence="2">CDP-glucose 4,6-dehydratase</fullName>
    </submittedName>
</protein>
<dbReference type="Gene3D" id="3.90.25.10">
    <property type="entry name" value="UDP-galactose 4-epimerase, domain 1"/>
    <property type="match status" value="1"/>
</dbReference>
<dbReference type="SUPFAM" id="SSF51735">
    <property type="entry name" value="NAD(P)-binding Rossmann-fold domains"/>
    <property type="match status" value="1"/>
</dbReference>
<dbReference type="Gene3D" id="3.40.50.720">
    <property type="entry name" value="NAD(P)-binding Rossmann-like Domain"/>
    <property type="match status" value="1"/>
</dbReference>
<proteinExistence type="predicted"/>
<evidence type="ECO:0000259" key="1">
    <source>
        <dbReference type="Pfam" id="PF16363"/>
    </source>
</evidence>
<dbReference type="NCBIfam" id="TIGR02622">
    <property type="entry name" value="CDP_4_6_dhtase"/>
    <property type="match status" value="1"/>
</dbReference>
<keyword evidence="3" id="KW-1185">Reference proteome</keyword>
<organism evidence="2 3">
    <name type="scientific">Paenibacillus oryzae</name>
    <dbReference type="NCBI Taxonomy" id="1844972"/>
    <lineage>
        <taxon>Bacteria</taxon>
        <taxon>Bacillati</taxon>
        <taxon>Bacillota</taxon>
        <taxon>Bacilli</taxon>
        <taxon>Bacillales</taxon>
        <taxon>Paenibacillaceae</taxon>
        <taxon>Paenibacillus</taxon>
    </lineage>
</organism>
<gene>
    <name evidence="2" type="ORF">A7K91_14280</name>
</gene>
<feature type="domain" description="NAD(P)-binding" evidence="1">
    <location>
        <begin position="14"/>
        <end position="334"/>
    </location>
</feature>
<dbReference type="CDD" id="cd05252">
    <property type="entry name" value="CDP_GD_SDR_e"/>
    <property type="match status" value="1"/>
</dbReference>
<dbReference type="Proteomes" id="UP000092024">
    <property type="component" value="Unassembled WGS sequence"/>
</dbReference>
<reference evidence="2 3" key="1">
    <citation type="submission" date="2016-05" db="EMBL/GenBank/DDBJ databases">
        <title>Paenibacillus oryzae. sp. nov., isolated from the rice root.</title>
        <authorList>
            <person name="Zhang J."/>
            <person name="Zhang X."/>
        </authorList>
    </citation>
    <scope>NUCLEOTIDE SEQUENCE [LARGE SCALE GENOMIC DNA]</scope>
    <source>
        <strain evidence="2 3">1DrF-4</strain>
    </source>
</reference>
<dbReference type="STRING" id="1844972.A7K91_14280"/>
<evidence type="ECO:0000313" key="3">
    <source>
        <dbReference type="Proteomes" id="UP000092024"/>
    </source>
</evidence>
<dbReference type="InterPro" id="IPR016040">
    <property type="entry name" value="NAD(P)-bd_dom"/>
</dbReference>
<dbReference type="AlphaFoldDB" id="A0A1A5YJD4"/>
<evidence type="ECO:0000313" key="2">
    <source>
        <dbReference type="EMBL" id="OBR65726.1"/>
    </source>
</evidence>
<sequence length="370" mass="41680">MMPNSVFWCNKRVMITGHTGFKGSWLSLWLQSMGADVTGYALQPACEPNLFTLCGLEQTMCSITGDIGDKESLLQAIRDTKPEVIFHMAAQPLVRYSYLNPVETFSVNVLGTVNLLDAVRIALDEGIHIKALLNVTTDKCYENREWLWGYREIDRLGGLDPYSSSKACSELVTSSFRNSYFNPKLYASHGLSVATARAGNVIGGGDWSEDRIVPDGMRALLSGNRLRIRNPAATRPWQHVLEPLQGYLLLAERMVEQGAEFAEAWNFGPLEEGTRSVEWLVRTIGSCWGEDKYYELEEGNHPHEAFNLKLDSSKAREKLGWQPNWKVEKAVEKTVEWYRYYQEQADMKKVCLDQLAEYSLTGAEKQGGSG</sequence>
<accession>A0A1A5YJD4</accession>